<dbReference type="Proteomes" id="UP000811255">
    <property type="component" value="Unassembled WGS sequence"/>
</dbReference>
<keyword evidence="3" id="KW-1185">Reference proteome</keyword>
<comment type="caution">
    <text evidence="2">The sequence shown here is derived from an EMBL/GenBank/DDBJ whole genome shotgun (WGS) entry which is preliminary data.</text>
</comment>
<keyword evidence="1" id="KW-1133">Transmembrane helix</keyword>
<organism evidence="2 3">
    <name type="scientific">Croceibacterium selenioxidans</name>
    <dbReference type="NCBI Taxonomy" id="2838833"/>
    <lineage>
        <taxon>Bacteria</taxon>
        <taxon>Pseudomonadati</taxon>
        <taxon>Pseudomonadota</taxon>
        <taxon>Alphaproteobacteria</taxon>
        <taxon>Sphingomonadales</taxon>
        <taxon>Erythrobacteraceae</taxon>
        <taxon>Croceibacterium</taxon>
    </lineage>
</organism>
<reference evidence="2 3" key="1">
    <citation type="submission" date="2021-05" db="EMBL/GenBank/DDBJ databases">
        <title>Croceibacterium sp. LX-88 genome sequence.</title>
        <authorList>
            <person name="Luo X."/>
        </authorList>
    </citation>
    <scope>NUCLEOTIDE SEQUENCE [LARGE SCALE GENOMIC DNA]</scope>
    <source>
        <strain evidence="2 3">LX-88</strain>
    </source>
</reference>
<proteinExistence type="predicted"/>
<feature type="transmembrane region" description="Helical" evidence="1">
    <location>
        <begin position="20"/>
        <end position="47"/>
    </location>
</feature>
<evidence type="ECO:0000256" key="1">
    <source>
        <dbReference type="SAM" id="Phobius"/>
    </source>
</evidence>
<gene>
    <name evidence="2" type="ORF">KK137_09055</name>
</gene>
<protein>
    <submittedName>
        <fullName evidence="2">Uncharacterized protein</fullName>
    </submittedName>
</protein>
<sequence>MTKDKKWFTKVGSAYVPNNFEGCLFILLIVVLYFIFFGITIAISKFIDEDVVLLLRVFIFVVLLLTALAVGNRRS</sequence>
<evidence type="ECO:0000313" key="3">
    <source>
        <dbReference type="Proteomes" id="UP000811255"/>
    </source>
</evidence>
<evidence type="ECO:0000313" key="2">
    <source>
        <dbReference type="EMBL" id="MBT2134479.1"/>
    </source>
</evidence>
<feature type="transmembrane region" description="Helical" evidence="1">
    <location>
        <begin position="53"/>
        <end position="71"/>
    </location>
</feature>
<accession>A0ABS5W466</accession>
<keyword evidence="1" id="KW-0812">Transmembrane</keyword>
<name>A0ABS5W466_9SPHN</name>
<dbReference type="RefSeq" id="WP_214536122.1">
    <property type="nucleotide sequence ID" value="NZ_JAHFVK010000002.1"/>
</dbReference>
<dbReference type="EMBL" id="JAHFVK010000002">
    <property type="protein sequence ID" value="MBT2134479.1"/>
    <property type="molecule type" value="Genomic_DNA"/>
</dbReference>
<keyword evidence="1" id="KW-0472">Membrane</keyword>